<dbReference type="GO" id="GO:0003677">
    <property type="term" value="F:DNA binding"/>
    <property type="evidence" value="ECO:0007669"/>
    <property type="project" value="UniProtKB-UniRule"/>
</dbReference>
<sequence>MPAKPVEATLYDAVHTHAMQTRGQPARYITLGFSDGTEATLPLPVREDAQPVELLASWPPPDGWAFRAGEAAFNGHRFRLGGKLAAILRELATHPGWPVTADRLKRAVWGEEPDMVEDANVQSHVSLLRKRLRDALGLEPALNPITFADGAYKLAVY</sequence>
<dbReference type="InterPro" id="IPR036388">
    <property type="entry name" value="WH-like_DNA-bd_sf"/>
</dbReference>
<dbReference type="GO" id="GO:0006355">
    <property type="term" value="P:regulation of DNA-templated transcription"/>
    <property type="evidence" value="ECO:0007669"/>
    <property type="project" value="InterPro"/>
</dbReference>
<feature type="domain" description="OmpR/PhoB-type" evidence="3">
    <location>
        <begin position="53"/>
        <end position="156"/>
    </location>
</feature>
<dbReference type="SMART" id="SM00862">
    <property type="entry name" value="Trans_reg_C"/>
    <property type="match status" value="1"/>
</dbReference>
<evidence type="ECO:0000313" key="4">
    <source>
        <dbReference type="EMBL" id="QJW94749.1"/>
    </source>
</evidence>
<dbReference type="Gene3D" id="1.10.10.10">
    <property type="entry name" value="Winged helix-like DNA-binding domain superfamily/Winged helix DNA-binding domain"/>
    <property type="match status" value="1"/>
</dbReference>
<name>A0A6M5YKX9_9BACT</name>
<feature type="DNA-binding region" description="OmpR/PhoB-type" evidence="2">
    <location>
        <begin position="53"/>
        <end position="156"/>
    </location>
</feature>
<evidence type="ECO:0000259" key="3">
    <source>
        <dbReference type="PROSITE" id="PS51755"/>
    </source>
</evidence>
<dbReference type="KEGG" id="ftj:FTUN_2271"/>
<dbReference type="Pfam" id="PF00486">
    <property type="entry name" value="Trans_reg_C"/>
    <property type="match status" value="1"/>
</dbReference>
<evidence type="ECO:0000313" key="5">
    <source>
        <dbReference type="Proteomes" id="UP000503447"/>
    </source>
</evidence>
<organism evidence="4 5">
    <name type="scientific">Frigoriglobus tundricola</name>
    <dbReference type="NCBI Taxonomy" id="2774151"/>
    <lineage>
        <taxon>Bacteria</taxon>
        <taxon>Pseudomonadati</taxon>
        <taxon>Planctomycetota</taxon>
        <taxon>Planctomycetia</taxon>
        <taxon>Gemmatales</taxon>
        <taxon>Gemmataceae</taxon>
        <taxon>Frigoriglobus</taxon>
    </lineage>
</organism>
<proteinExistence type="predicted"/>
<keyword evidence="5" id="KW-1185">Reference proteome</keyword>
<protein>
    <recommendedName>
        <fullName evidence="3">OmpR/PhoB-type domain-containing protein</fullName>
    </recommendedName>
</protein>
<evidence type="ECO:0000256" key="1">
    <source>
        <dbReference type="ARBA" id="ARBA00023125"/>
    </source>
</evidence>
<keyword evidence="1 2" id="KW-0238">DNA-binding</keyword>
<reference evidence="5" key="1">
    <citation type="submission" date="2020-05" db="EMBL/GenBank/DDBJ databases">
        <title>Frigoriglobus tundricola gen. nov., sp. nov., a psychrotolerant cellulolytic planctomycete of the family Gemmataceae with two divergent copies of 16S rRNA gene.</title>
        <authorList>
            <person name="Kulichevskaya I.S."/>
            <person name="Ivanova A.A."/>
            <person name="Naumoff D.G."/>
            <person name="Beletsky A.V."/>
            <person name="Rijpstra W.I.C."/>
            <person name="Sinninghe Damste J.S."/>
            <person name="Mardanov A.V."/>
            <person name="Ravin N.V."/>
            <person name="Dedysh S.N."/>
        </authorList>
    </citation>
    <scope>NUCLEOTIDE SEQUENCE [LARGE SCALE GENOMIC DNA]</scope>
    <source>
        <strain evidence="5">PL17</strain>
    </source>
</reference>
<dbReference type="GO" id="GO:0000160">
    <property type="term" value="P:phosphorelay signal transduction system"/>
    <property type="evidence" value="ECO:0007669"/>
    <property type="project" value="InterPro"/>
</dbReference>
<gene>
    <name evidence="4" type="ORF">FTUN_2271</name>
</gene>
<evidence type="ECO:0000256" key="2">
    <source>
        <dbReference type="PROSITE-ProRule" id="PRU01091"/>
    </source>
</evidence>
<dbReference type="SUPFAM" id="SSF46894">
    <property type="entry name" value="C-terminal effector domain of the bipartite response regulators"/>
    <property type="match status" value="1"/>
</dbReference>
<dbReference type="InterPro" id="IPR016032">
    <property type="entry name" value="Sig_transdc_resp-reg_C-effctor"/>
</dbReference>
<accession>A0A6M5YKX9</accession>
<dbReference type="PROSITE" id="PS51755">
    <property type="entry name" value="OMPR_PHOB"/>
    <property type="match status" value="1"/>
</dbReference>
<dbReference type="InterPro" id="IPR001867">
    <property type="entry name" value="OmpR/PhoB-type_DNA-bd"/>
</dbReference>
<dbReference type="RefSeq" id="WP_171470678.1">
    <property type="nucleotide sequence ID" value="NZ_CP053452.2"/>
</dbReference>
<dbReference type="EMBL" id="CP053452">
    <property type="protein sequence ID" value="QJW94749.1"/>
    <property type="molecule type" value="Genomic_DNA"/>
</dbReference>
<dbReference type="AlphaFoldDB" id="A0A6M5YKX9"/>
<dbReference type="Proteomes" id="UP000503447">
    <property type="component" value="Chromosome"/>
</dbReference>